<dbReference type="InterPro" id="IPR036291">
    <property type="entry name" value="NAD(P)-bd_dom_sf"/>
</dbReference>
<dbReference type="InterPro" id="IPR051317">
    <property type="entry name" value="Gfo/Idh/MocA_oxidoreduct"/>
</dbReference>
<protein>
    <submittedName>
        <fullName evidence="3">Oxidoreductase</fullName>
    </submittedName>
</protein>
<gene>
    <name evidence="3" type="ORF">HMPREF1090_02268</name>
</gene>
<dbReference type="Gene3D" id="3.40.50.720">
    <property type="entry name" value="NAD(P)-binding Rossmann-like Domain"/>
    <property type="match status" value="1"/>
</dbReference>
<evidence type="ECO:0000313" key="4">
    <source>
        <dbReference type="Proteomes" id="UP000013085"/>
    </source>
</evidence>
<dbReference type="SUPFAM" id="SSF51735">
    <property type="entry name" value="NAD(P)-binding Rossmann-fold domains"/>
    <property type="match status" value="1"/>
</dbReference>
<dbReference type="Gene3D" id="3.30.360.10">
    <property type="entry name" value="Dihydrodipicolinate Reductase, domain 2"/>
    <property type="match status" value="1"/>
</dbReference>
<dbReference type="RefSeq" id="WP_002595705.1">
    <property type="nucleotide sequence ID" value="NZ_KB851020.1"/>
</dbReference>
<organism evidence="3 4">
    <name type="scientific">[Clostridium] clostridioforme 90A8</name>
    <dbReference type="NCBI Taxonomy" id="999408"/>
    <lineage>
        <taxon>Bacteria</taxon>
        <taxon>Bacillati</taxon>
        <taxon>Bacillota</taxon>
        <taxon>Clostridia</taxon>
        <taxon>Lachnospirales</taxon>
        <taxon>Lachnospiraceae</taxon>
        <taxon>Enterocloster</taxon>
    </lineage>
</organism>
<dbReference type="PANTHER" id="PTHR43708">
    <property type="entry name" value="CONSERVED EXPRESSED OXIDOREDUCTASE (EUROFUNG)"/>
    <property type="match status" value="1"/>
</dbReference>
<reference evidence="3 4" key="1">
    <citation type="submission" date="2013-01" db="EMBL/GenBank/DDBJ databases">
        <title>The Genome Sequence of Clostridium clostridioforme 90A8.</title>
        <authorList>
            <consortium name="The Broad Institute Genome Sequencing Platform"/>
            <person name="Earl A."/>
            <person name="Ward D."/>
            <person name="Feldgarden M."/>
            <person name="Gevers D."/>
            <person name="Courvalin P."/>
            <person name="Lambert T."/>
            <person name="Walker B."/>
            <person name="Young S.K."/>
            <person name="Zeng Q."/>
            <person name="Gargeya S."/>
            <person name="Fitzgerald M."/>
            <person name="Haas B."/>
            <person name="Abouelleil A."/>
            <person name="Alvarado L."/>
            <person name="Arachchi H.M."/>
            <person name="Berlin A.M."/>
            <person name="Chapman S.B."/>
            <person name="Dewar J."/>
            <person name="Goldberg J."/>
            <person name="Griggs A."/>
            <person name="Gujja S."/>
            <person name="Hansen M."/>
            <person name="Howarth C."/>
            <person name="Imamovic A."/>
            <person name="Larimer J."/>
            <person name="McCowan C."/>
            <person name="Murphy C."/>
            <person name="Neiman D."/>
            <person name="Pearson M."/>
            <person name="Priest M."/>
            <person name="Roberts A."/>
            <person name="Saif S."/>
            <person name="Shea T."/>
            <person name="Sisk P."/>
            <person name="Sykes S."/>
            <person name="Wortman J."/>
            <person name="Nusbaum C."/>
            <person name="Birren B."/>
        </authorList>
    </citation>
    <scope>NUCLEOTIDE SEQUENCE [LARGE SCALE GENOMIC DNA]</scope>
    <source>
        <strain evidence="3 4">90A8</strain>
    </source>
</reference>
<evidence type="ECO:0000259" key="2">
    <source>
        <dbReference type="Pfam" id="PF22725"/>
    </source>
</evidence>
<sequence length="382" mass="41712">MAKTLTYGMVGGGPDAFIGDAHRRAIGLDGTAVIAAGVFSRNLEKSLQTAEELGISTDRCYEDYRAMARAEGEREDGIDFVVVVTPNQSHYEICRAFLEAGIHVACDKPVTTTYGQAKELEALAEEKGLLFMVTYTYMGHVTAKYARELVASGAIGEVRTVMAEYPQGWLAFEDDFGGKQGEWRCDPQQSGGVNCLGDLGTHVENAVAAMTGLKIKRLLAKMDVIVPGRVLDDNDSILVEYDNGATGIYWTSQVAVGHDNSLRIRIYGSRGTIQWFQETPERITVIDADGTIREIHRGYGAIGEKAGKYGRLPAGHPEGWIEAMGNLYRGFAECIRAKQEGTFDPGMADYPTVSQGVEGLAFVEACLESNKNGNTWVELERR</sequence>
<name>A0A0E2HPM5_9FIRM</name>
<feature type="domain" description="GFO/IDH/MocA-like oxidoreductase" evidence="2">
    <location>
        <begin position="145"/>
        <end position="273"/>
    </location>
</feature>
<dbReference type="Pfam" id="PF01408">
    <property type="entry name" value="GFO_IDH_MocA"/>
    <property type="match status" value="1"/>
</dbReference>
<proteinExistence type="predicted"/>
<dbReference type="SUPFAM" id="SSF55347">
    <property type="entry name" value="Glyceraldehyde-3-phosphate dehydrogenase-like, C-terminal domain"/>
    <property type="match status" value="1"/>
</dbReference>
<dbReference type="PATRIC" id="fig|999408.3.peg.2435"/>
<accession>A0A0E2HPM5</accession>
<dbReference type="InterPro" id="IPR055170">
    <property type="entry name" value="GFO_IDH_MocA-like_dom"/>
</dbReference>
<dbReference type="AlphaFoldDB" id="A0A0E2HPM5"/>
<dbReference type="HOGENOM" id="CLU_023194_17_1_9"/>
<evidence type="ECO:0000259" key="1">
    <source>
        <dbReference type="Pfam" id="PF01408"/>
    </source>
</evidence>
<comment type="caution">
    <text evidence="3">The sequence shown here is derived from an EMBL/GenBank/DDBJ whole genome shotgun (WGS) entry which is preliminary data.</text>
</comment>
<evidence type="ECO:0000313" key="3">
    <source>
        <dbReference type="EMBL" id="ENZ15208.1"/>
    </source>
</evidence>
<dbReference type="GeneID" id="57960807"/>
<dbReference type="EMBL" id="AGYR01000023">
    <property type="protein sequence ID" value="ENZ15208.1"/>
    <property type="molecule type" value="Genomic_DNA"/>
</dbReference>
<dbReference type="Proteomes" id="UP000013085">
    <property type="component" value="Unassembled WGS sequence"/>
</dbReference>
<dbReference type="InterPro" id="IPR000683">
    <property type="entry name" value="Gfo/Idh/MocA-like_OxRdtase_N"/>
</dbReference>
<dbReference type="PANTHER" id="PTHR43708:SF3">
    <property type="entry name" value="OXIDOREDUCTASE"/>
    <property type="match status" value="1"/>
</dbReference>
<dbReference type="GO" id="GO:0000166">
    <property type="term" value="F:nucleotide binding"/>
    <property type="evidence" value="ECO:0007669"/>
    <property type="project" value="InterPro"/>
</dbReference>
<feature type="domain" description="Gfo/Idh/MocA-like oxidoreductase N-terminal" evidence="1">
    <location>
        <begin position="6"/>
        <end position="135"/>
    </location>
</feature>
<dbReference type="Pfam" id="PF22725">
    <property type="entry name" value="GFO_IDH_MocA_C3"/>
    <property type="match status" value="1"/>
</dbReference>